<dbReference type="Gene3D" id="3.30.450.200">
    <property type="match status" value="1"/>
</dbReference>
<dbReference type="RefSeq" id="XP_004259690.1">
    <property type="nucleotide sequence ID" value="XM_004259642.1"/>
</dbReference>
<dbReference type="KEGG" id="eiv:EIN_312910"/>
<dbReference type="EMBL" id="KB206312">
    <property type="protein sequence ID" value="ELP92919.1"/>
    <property type="molecule type" value="Genomic_DNA"/>
</dbReference>
<evidence type="ECO:0000259" key="1">
    <source>
        <dbReference type="PROSITE" id="PS50211"/>
    </source>
</evidence>
<dbReference type="OMA" id="CFVECNI"/>
<name>A0A0A1UCM3_ENTIV</name>
<dbReference type="GO" id="GO:0031410">
    <property type="term" value="C:cytoplasmic vesicle"/>
    <property type="evidence" value="ECO:0007669"/>
    <property type="project" value="TreeGrafter"/>
</dbReference>
<sequence length="937" mass="107322">MSLFDNGYVVFVDIIEAKVMEEVHSFVTCEMNEETIRTKMSSKSKSPIYNFRGGPLVSKKKMEFVIYKVSRFGKKPTAIGGVEIKSSKLGVDIPIDEWHSIVSNKQIIGALHLRLTRSALTRPPRVKKVGELWVTMKTFDSFIEDSPKPTALRSHFLSKPKNRNKTLFLPNGLFLGIAKIGLADLVEDLKDYFAIVGQNETNPFLIPFSGEIKEIYPQNCEKIPQNIWLFCEPDGLRISRIQKPYQFRPFVMTDADGTARYVEFLITYEEMSSESQSELCKKLNFTDTCTMYEPVILAVFCETPIFSVMQQWLWGIHSSKFMNGYKKDYDSAFYAACDVITNRTEKVKNGEKNLFQIFDSTMVLQFPQHNDIPYSPFNLSELFNILTKSSIIQIFNYLLVGERLVFSSNDAALLVRTIENFKLLLYPLHWVYVCVPILPRILLEYITSPFPYILGLLASFRADAADILRDEELIFIDLDNGIISSSIKHHTPDLPNSVTERLIDDLMQITIIEFDDGVDDLWTPPSPSNIAIQLCFFKAIIQLVRGFEKYVGFTWISDQTITHFEGDAFVLSHTSDQEDFLKSFIDTYPFKCFIDFSITESHSAAREWIDKNVETVSIGTLTKLYNSNDNISFEKMPITSPFPLSKLHFDVTKLLKTIHRLPEPKTVCYKEWLTCTWSKDNSSDVVIDKKAKKISVISNEKFVDKLIRTNNENSAPPDCGTLFNDLSDARNRYRFLKYLHDNQHKFVIPEFGPESVINSVTVILVDIFKTISKFCNSQHDTLCATLILEITSRLCHIENIVQEPLCVLLKGMVIWDDMSVWMSLYHSQINKSKTVVLGVSQDVLFKTISEMDEKIKKTLSEKENAEAIGIIHSIAKTMKSMALSNDFIKSFVSRITTMLPLDESKKDDLECIINVITRITLVSDTFQSDDLYDSIYF</sequence>
<dbReference type="OrthoDB" id="74314at2759"/>
<dbReference type="InterPro" id="IPR035892">
    <property type="entry name" value="C2_domain_sf"/>
</dbReference>
<dbReference type="InterPro" id="IPR037516">
    <property type="entry name" value="Tripartite_DENN"/>
</dbReference>
<dbReference type="InterPro" id="IPR005112">
    <property type="entry name" value="dDENN_dom"/>
</dbReference>
<dbReference type="PANTHER" id="PTHR12296">
    <property type="entry name" value="DENN DOMAIN-CONTAINING PROTEIN 4"/>
    <property type="match status" value="1"/>
</dbReference>
<reference evidence="2 3" key="1">
    <citation type="submission" date="2012-10" db="EMBL/GenBank/DDBJ databases">
        <authorList>
            <person name="Zafar N."/>
            <person name="Inman J."/>
            <person name="Hall N."/>
            <person name="Lorenzi H."/>
            <person name="Caler E."/>
        </authorList>
    </citation>
    <scope>NUCLEOTIDE SEQUENCE [LARGE SCALE GENOMIC DNA]</scope>
    <source>
        <strain evidence="2 3">IP1</strain>
    </source>
</reference>
<accession>A0A0A1UCM3</accession>
<evidence type="ECO:0000313" key="2">
    <source>
        <dbReference type="EMBL" id="ELP92919.1"/>
    </source>
</evidence>
<dbReference type="InterPro" id="IPR051696">
    <property type="entry name" value="DENN_Domain_GEFs"/>
</dbReference>
<dbReference type="VEuPathDB" id="AmoebaDB:EIN_312910"/>
<evidence type="ECO:0000313" key="3">
    <source>
        <dbReference type="Proteomes" id="UP000014680"/>
    </source>
</evidence>
<dbReference type="GO" id="GO:0032483">
    <property type="term" value="P:regulation of Rab protein signal transduction"/>
    <property type="evidence" value="ECO:0007669"/>
    <property type="project" value="TreeGrafter"/>
</dbReference>
<dbReference type="Pfam" id="PF02141">
    <property type="entry name" value="DENN"/>
    <property type="match status" value="1"/>
</dbReference>
<feature type="domain" description="UDENN" evidence="1">
    <location>
        <begin position="191"/>
        <end position="604"/>
    </location>
</feature>
<dbReference type="InterPro" id="IPR001194">
    <property type="entry name" value="cDENN_dom"/>
</dbReference>
<dbReference type="GeneID" id="14891888"/>
<proteinExistence type="predicted"/>
<protein>
    <recommendedName>
        <fullName evidence="1">UDENN domain-containing protein</fullName>
    </recommendedName>
</protein>
<dbReference type="InterPro" id="IPR005113">
    <property type="entry name" value="uDENN_dom"/>
</dbReference>
<dbReference type="Gene3D" id="3.40.50.11500">
    <property type="match status" value="1"/>
</dbReference>
<dbReference type="PROSITE" id="PS50211">
    <property type="entry name" value="DENN"/>
    <property type="match status" value="1"/>
</dbReference>
<dbReference type="Proteomes" id="UP000014680">
    <property type="component" value="Unassembled WGS sequence"/>
</dbReference>
<dbReference type="SUPFAM" id="SSF49562">
    <property type="entry name" value="C2 domain (Calcium/lipid-binding domain, CaLB)"/>
    <property type="match status" value="1"/>
</dbReference>
<dbReference type="SMART" id="SM00801">
    <property type="entry name" value="dDENN"/>
    <property type="match status" value="1"/>
</dbReference>
<dbReference type="SMART" id="SM00799">
    <property type="entry name" value="DENN"/>
    <property type="match status" value="1"/>
</dbReference>
<dbReference type="PANTHER" id="PTHR12296:SF21">
    <property type="entry name" value="DENN DOMAIN-CONTAINING PROTEIN 3"/>
    <property type="match status" value="1"/>
</dbReference>
<gene>
    <name evidence="2" type="ORF">EIN_312910</name>
</gene>
<dbReference type="InterPro" id="IPR043153">
    <property type="entry name" value="DENN_C"/>
</dbReference>
<dbReference type="Pfam" id="PF03456">
    <property type="entry name" value="uDENN"/>
    <property type="match status" value="1"/>
</dbReference>
<keyword evidence="3" id="KW-1185">Reference proteome</keyword>
<dbReference type="AlphaFoldDB" id="A0A0A1UCM3"/>
<organism evidence="2 3">
    <name type="scientific">Entamoeba invadens IP1</name>
    <dbReference type="NCBI Taxonomy" id="370355"/>
    <lineage>
        <taxon>Eukaryota</taxon>
        <taxon>Amoebozoa</taxon>
        <taxon>Evosea</taxon>
        <taxon>Archamoebae</taxon>
        <taxon>Mastigamoebida</taxon>
        <taxon>Entamoebidae</taxon>
        <taxon>Entamoeba</taxon>
    </lineage>
</organism>
<dbReference type="SMART" id="SM00800">
    <property type="entry name" value="uDENN"/>
    <property type="match status" value="1"/>
</dbReference>